<dbReference type="OrthoDB" id="499075at2"/>
<evidence type="ECO:0000256" key="41">
    <source>
        <dbReference type="ARBA" id="ARBA00049109"/>
    </source>
</evidence>
<evidence type="ECO:0000256" key="14">
    <source>
        <dbReference type="ARBA" id="ARBA00023398"/>
    </source>
</evidence>
<evidence type="ECO:0000256" key="32">
    <source>
        <dbReference type="ARBA" id="ARBA00048289"/>
    </source>
</evidence>
<dbReference type="Gene3D" id="3.30.70.3290">
    <property type="match status" value="1"/>
</dbReference>
<comment type="catalytic activity">
    <reaction evidence="30">
        <text>hexadecanoyl-[ACP] + malonyl-[ACP] + H(+) = 3-oxooctadecanoyl-[ACP] + holo-[ACP] + CO2</text>
        <dbReference type="Rhea" id="RHEA:41916"/>
        <dbReference type="Rhea" id="RHEA-COMP:9623"/>
        <dbReference type="Rhea" id="RHEA-COMP:9652"/>
        <dbReference type="Rhea" id="RHEA-COMP:9653"/>
        <dbReference type="Rhea" id="RHEA-COMP:9685"/>
        <dbReference type="ChEBI" id="CHEBI:15378"/>
        <dbReference type="ChEBI" id="CHEBI:16526"/>
        <dbReference type="ChEBI" id="CHEBI:64479"/>
        <dbReference type="ChEBI" id="CHEBI:78449"/>
        <dbReference type="ChEBI" id="CHEBI:78483"/>
        <dbReference type="ChEBI" id="CHEBI:78487"/>
    </reaction>
    <physiologicalReaction direction="left-to-right" evidence="30">
        <dbReference type="Rhea" id="RHEA:41917"/>
    </physiologicalReaction>
</comment>
<evidence type="ECO:0000256" key="25">
    <source>
        <dbReference type="ARBA" id="ARBA00047578"/>
    </source>
</evidence>
<dbReference type="PROSITE" id="PS00606">
    <property type="entry name" value="KS3_1"/>
    <property type="match status" value="1"/>
</dbReference>
<dbReference type="InterPro" id="IPR016035">
    <property type="entry name" value="Acyl_Trfase/lysoPLipase"/>
</dbReference>
<comment type="function">
    <text evidence="18">Fatty acid synthetase is a multifunctional enzyme that catalyzes the de novo biosynthesis of long-chain saturated fatty acids starting from acetyl-CoA and malonyl-CoA in the presence of NADPH. This multifunctional protein contains 7 catalytic activities and a site for the binding of the prosthetic group 4'-phosphopantetheine of the acyl carrier protein ([ACP]) domain.</text>
</comment>
<dbReference type="Pfam" id="PF00107">
    <property type="entry name" value="ADH_zinc_N"/>
    <property type="match status" value="1"/>
</dbReference>
<dbReference type="InterPro" id="IPR013154">
    <property type="entry name" value="ADH-like_N"/>
</dbReference>
<comment type="catalytic activity">
    <reaction evidence="14">
        <text>(3R)-hydroxytetradecanoyl-[ACP] = (2E)-tetradecenoyl-[ACP] + H2O</text>
        <dbReference type="Rhea" id="RHEA:41892"/>
        <dbReference type="Rhea" id="RHEA-COMP:9646"/>
        <dbReference type="Rhea" id="RHEA-COMP:9647"/>
        <dbReference type="ChEBI" id="CHEBI:15377"/>
        <dbReference type="ChEBI" id="CHEBI:78474"/>
        <dbReference type="ChEBI" id="CHEBI:78475"/>
    </reaction>
    <physiologicalReaction direction="left-to-right" evidence="14">
        <dbReference type="Rhea" id="RHEA:41893"/>
    </physiologicalReaction>
</comment>
<dbReference type="Gene3D" id="3.90.226.10">
    <property type="entry name" value="2-enoyl-CoA Hydratase, Chain A, domain 1"/>
    <property type="match status" value="1"/>
</dbReference>
<dbReference type="InterPro" id="IPR036291">
    <property type="entry name" value="NAD(P)-bd_dom_sf"/>
</dbReference>
<organism evidence="54 55">
    <name type="scientific">Cylindrospermum stagnale PCC 7417</name>
    <dbReference type="NCBI Taxonomy" id="56107"/>
    <lineage>
        <taxon>Bacteria</taxon>
        <taxon>Bacillati</taxon>
        <taxon>Cyanobacteriota</taxon>
        <taxon>Cyanophyceae</taxon>
        <taxon>Nostocales</taxon>
        <taxon>Nostocaceae</taxon>
        <taxon>Cylindrospermum</taxon>
    </lineage>
</organism>
<evidence type="ECO:0000259" key="52">
    <source>
        <dbReference type="PROSITE" id="PS50075"/>
    </source>
</evidence>
<comment type="catalytic activity">
    <reaction evidence="25">
        <text>dodecanoyl-[ACP] + malonyl-[ACP] + H(+) = 3-oxotetradecanoyl-[ACP] + holo-[ACP] + CO2</text>
        <dbReference type="Rhea" id="RHEA:41884"/>
        <dbReference type="Rhea" id="RHEA-COMP:9623"/>
        <dbReference type="Rhea" id="RHEA-COMP:9644"/>
        <dbReference type="Rhea" id="RHEA-COMP:9645"/>
        <dbReference type="Rhea" id="RHEA-COMP:9685"/>
        <dbReference type="ChEBI" id="CHEBI:15378"/>
        <dbReference type="ChEBI" id="CHEBI:16526"/>
        <dbReference type="ChEBI" id="CHEBI:64479"/>
        <dbReference type="ChEBI" id="CHEBI:65264"/>
        <dbReference type="ChEBI" id="CHEBI:78449"/>
        <dbReference type="ChEBI" id="CHEBI:78473"/>
    </reaction>
    <physiologicalReaction direction="left-to-right" evidence="25">
        <dbReference type="Rhea" id="RHEA:41885"/>
    </physiologicalReaction>
</comment>
<reference evidence="54 55" key="1">
    <citation type="submission" date="2012-06" db="EMBL/GenBank/DDBJ databases">
        <title>Finished chromosome of genome of Cylindrospermum stagnale PCC 7417.</title>
        <authorList>
            <consortium name="US DOE Joint Genome Institute"/>
            <person name="Gugger M."/>
            <person name="Coursin T."/>
            <person name="Rippka R."/>
            <person name="Tandeau De Marsac N."/>
            <person name="Huntemann M."/>
            <person name="Wei C.-L."/>
            <person name="Han J."/>
            <person name="Detter J.C."/>
            <person name="Han C."/>
            <person name="Tapia R."/>
            <person name="Chen A."/>
            <person name="Kyrpides N."/>
            <person name="Mavromatis K."/>
            <person name="Markowitz V."/>
            <person name="Szeto E."/>
            <person name="Ivanova N."/>
            <person name="Pagani I."/>
            <person name="Pati A."/>
            <person name="Goodwin L."/>
            <person name="Nordberg H.P."/>
            <person name="Cantor M.N."/>
            <person name="Hua S.X."/>
            <person name="Woyke T."/>
            <person name="Kerfeld C.A."/>
        </authorList>
    </citation>
    <scope>NUCLEOTIDE SEQUENCE [LARGE SCALE GENOMIC DNA]</scope>
    <source>
        <strain evidence="54 55">PCC 7417</strain>
    </source>
</reference>
<dbReference type="GO" id="GO:0031177">
    <property type="term" value="F:phosphopantetheine binding"/>
    <property type="evidence" value="ECO:0007669"/>
    <property type="project" value="InterPro"/>
</dbReference>
<dbReference type="Pfam" id="PF00109">
    <property type="entry name" value="ketoacyl-synt"/>
    <property type="match status" value="1"/>
</dbReference>
<dbReference type="InterPro" id="IPR016039">
    <property type="entry name" value="Thiolase-like"/>
</dbReference>
<dbReference type="InterPro" id="IPR050091">
    <property type="entry name" value="PKS_NRPS_Biosynth_Enz"/>
</dbReference>
<evidence type="ECO:0000256" key="2">
    <source>
        <dbReference type="ARBA" id="ARBA00022450"/>
    </source>
</evidence>
<evidence type="ECO:0000256" key="29">
    <source>
        <dbReference type="ARBA" id="ARBA00047961"/>
    </source>
</evidence>
<dbReference type="InterPro" id="IPR020806">
    <property type="entry name" value="PKS_PP-bd"/>
</dbReference>
<dbReference type="SUPFAM" id="SSF47336">
    <property type="entry name" value="ACP-like"/>
    <property type="match status" value="1"/>
</dbReference>
<dbReference type="SMART" id="SM00825">
    <property type="entry name" value="PKS_KS"/>
    <property type="match status" value="1"/>
</dbReference>
<evidence type="ECO:0000256" key="4">
    <source>
        <dbReference type="ARBA" id="ARBA00022679"/>
    </source>
</evidence>
<evidence type="ECO:0000256" key="45">
    <source>
        <dbReference type="ARBA" id="ARBA00049422"/>
    </source>
</evidence>
<dbReference type="GO" id="GO:0004312">
    <property type="term" value="F:fatty acid synthase activity"/>
    <property type="evidence" value="ECO:0007669"/>
    <property type="project" value="TreeGrafter"/>
</dbReference>
<dbReference type="SMART" id="SM00829">
    <property type="entry name" value="PKS_ER"/>
    <property type="match status" value="1"/>
</dbReference>
<dbReference type="Pfam" id="PF08240">
    <property type="entry name" value="ADH_N"/>
    <property type="match status" value="1"/>
</dbReference>
<evidence type="ECO:0000256" key="23">
    <source>
        <dbReference type="ARBA" id="ARBA00047451"/>
    </source>
</evidence>
<evidence type="ECO:0000256" key="42">
    <source>
        <dbReference type="ARBA" id="ARBA00049171"/>
    </source>
</evidence>
<comment type="catalytic activity">
    <reaction evidence="27">
        <text>(2E)-hexenoyl-[ACP] + NADPH + H(+) = hexanoyl-[ACP] + NADP(+)</text>
        <dbReference type="Rhea" id="RHEA:41832"/>
        <dbReference type="Rhea" id="RHEA-COMP:9631"/>
        <dbReference type="Rhea" id="RHEA-COMP:9632"/>
        <dbReference type="ChEBI" id="CHEBI:15378"/>
        <dbReference type="ChEBI" id="CHEBI:57783"/>
        <dbReference type="ChEBI" id="CHEBI:58349"/>
        <dbReference type="ChEBI" id="CHEBI:78458"/>
        <dbReference type="ChEBI" id="CHEBI:78459"/>
    </reaction>
    <physiologicalReaction direction="left-to-right" evidence="27">
        <dbReference type="Rhea" id="RHEA:41833"/>
    </physiologicalReaction>
</comment>
<dbReference type="CDD" id="cd00833">
    <property type="entry name" value="PKS"/>
    <property type="match status" value="1"/>
</dbReference>
<comment type="catalytic activity">
    <reaction evidence="36">
        <text>a 2,3-saturated acyl-[ACP] + NADP(+) = a (2E)-enoyl-[ACP] + NADPH + H(+)</text>
        <dbReference type="Rhea" id="RHEA:22564"/>
        <dbReference type="Rhea" id="RHEA-COMP:9925"/>
        <dbReference type="Rhea" id="RHEA-COMP:9926"/>
        <dbReference type="ChEBI" id="CHEBI:15378"/>
        <dbReference type="ChEBI" id="CHEBI:57783"/>
        <dbReference type="ChEBI" id="CHEBI:58349"/>
        <dbReference type="ChEBI" id="CHEBI:78784"/>
        <dbReference type="ChEBI" id="CHEBI:78785"/>
        <dbReference type="EC" id="1.3.1.39"/>
    </reaction>
    <physiologicalReaction direction="right-to-left" evidence="36">
        <dbReference type="Rhea" id="RHEA:22566"/>
    </physiologicalReaction>
</comment>
<evidence type="ECO:0000256" key="13">
    <source>
        <dbReference type="ARBA" id="ARBA00023394"/>
    </source>
</evidence>
<keyword evidence="3" id="KW-0597">Phosphoprotein</keyword>
<comment type="catalytic activity">
    <reaction evidence="22">
        <text>3-oxodecanoyl-[ACP] + NADPH + H(+) = (3R)-hydroxydecanoyl-[ACP] + NADP(+)</text>
        <dbReference type="Rhea" id="RHEA:41856"/>
        <dbReference type="Rhea" id="RHEA-COMP:9637"/>
        <dbReference type="Rhea" id="RHEA-COMP:9638"/>
        <dbReference type="ChEBI" id="CHEBI:15378"/>
        <dbReference type="ChEBI" id="CHEBI:57783"/>
        <dbReference type="ChEBI" id="CHEBI:58349"/>
        <dbReference type="ChEBI" id="CHEBI:78464"/>
        <dbReference type="ChEBI" id="CHEBI:78466"/>
    </reaction>
    <physiologicalReaction direction="left-to-right" evidence="22">
        <dbReference type="Rhea" id="RHEA:41857"/>
    </physiologicalReaction>
</comment>
<evidence type="ECO:0000256" key="24">
    <source>
        <dbReference type="ARBA" id="ARBA00047500"/>
    </source>
</evidence>
<evidence type="ECO:0000256" key="46">
    <source>
        <dbReference type="ARBA" id="ARBA00049449"/>
    </source>
</evidence>
<evidence type="ECO:0000256" key="48">
    <source>
        <dbReference type="ARBA" id="ARBA00049533"/>
    </source>
</evidence>
<evidence type="ECO:0000256" key="15">
    <source>
        <dbReference type="ARBA" id="ARBA00023399"/>
    </source>
</evidence>
<dbReference type="Proteomes" id="UP000010475">
    <property type="component" value="Chromosome"/>
</dbReference>
<dbReference type="SUPFAM" id="SSF52151">
    <property type="entry name" value="FabD/lysophospholipase-like"/>
    <property type="match status" value="1"/>
</dbReference>
<evidence type="ECO:0000256" key="20">
    <source>
        <dbReference type="ARBA" id="ARBA00047394"/>
    </source>
</evidence>
<dbReference type="InterPro" id="IPR001227">
    <property type="entry name" value="Ac_transferase_dom_sf"/>
</dbReference>
<dbReference type="PROSITE" id="PS00012">
    <property type="entry name" value="PHOSPHOPANTETHEINE"/>
    <property type="match status" value="1"/>
</dbReference>
<evidence type="ECO:0000313" key="55">
    <source>
        <dbReference type="Proteomes" id="UP000010475"/>
    </source>
</evidence>
<evidence type="ECO:0000256" key="16">
    <source>
        <dbReference type="ARBA" id="ARBA00023401"/>
    </source>
</evidence>
<comment type="catalytic activity">
    <reaction evidence="33">
        <text>(2E)-octenoyl-[ACP] + NADPH + H(+) = octanoyl-[ACP] + NADP(+)</text>
        <dbReference type="Rhea" id="RHEA:41848"/>
        <dbReference type="Rhea" id="RHEA-COMP:9635"/>
        <dbReference type="Rhea" id="RHEA-COMP:9636"/>
        <dbReference type="ChEBI" id="CHEBI:15378"/>
        <dbReference type="ChEBI" id="CHEBI:57783"/>
        <dbReference type="ChEBI" id="CHEBI:58349"/>
        <dbReference type="ChEBI" id="CHEBI:78462"/>
        <dbReference type="ChEBI" id="CHEBI:78463"/>
    </reaction>
    <physiologicalReaction direction="left-to-right" evidence="33">
        <dbReference type="Rhea" id="RHEA:41849"/>
    </physiologicalReaction>
</comment>
<evidence type="ECO:0000256" key="49">
    <source>
        <dbReference type="ARBA" id="ARBA00049556"/>
    </source>
</evidence>
<comment type="catalytic activity">
    <reaction evidence="38">
        <text>hexadecanoyl-[ACP] + H2O = hexadecanoate + holo-[ACP] + H(+)</text>
        <dbReference type="Rhea" id="RHEA:41932"/>
        <dbReference type="Rhea" id="RHEA-COMP:9652"/>
        <dbReference type="Rhea" id="RHEA-COMP:9685"/>
        <dbReference type="ChEBI" id="CHEBI:7896"/>
        <dbReference type="ChEBI" id="CHEBI:15377"/>
        <dbReference type="ChEBI" id="CHEBI:15378"/>
        <dbReference type="ChEBI" id="CHEBI:64479"/>
        <dbReference type="ChEBI" id="CHEBI:78483"/>
        <dbReference type="EC" id="3.1.2.14"/>
    </reaction>
    <physiologicalReaction direction="left-to-right" evidence="38">
        <dbReference type="Rhea" id="RHEA:41933"/>
    </physiologicalReaction>
</comment>
<evidence type="ECO:0000256" key="5">
    <source>
        <dbReference type="ARBA" id="ARBA00022799"/>
    </source>
</evidence>
<comment type="catalytic activity">
    <reaction evidence="48">
        <text>octanoyl-[ACP] + malonyl-[ACP] + H(+) = 3-oxodecanoyl-[ACP] + holo-[ACP] + CO2</text>
        <dbReference type="Rhea" id="RHEA:41852"/>
        <dbReference type="Rhea" id="RHEA-COMP:9623"/>
        <dbReference type="Rhea" id="RHEA-COMP:9636"/>
        <dbReference type="Rhea" id="RHEA-COMP:9637"/>
        <dbReference type="Rhea" id="RHEA-COMP:9685"/>
        <dbReference type="ChEBI" id="CHEBI:15378"/>
        <dbReference type="ChEBI" id="CHEBI:16526"/>
        <dbReference type="ChEBI" id="CHEBI:64479"/>
        <dbReference type="ChEBI" id="CHEBI:78449"/>
        <dbReference type="ChEBI" id="CHEBI:78463"/>
        <dbReference type="ChEBI" id="CHEBI:78464"/>
    </reaction>
    <physiologicalReaction direction="left-to-right" evidence="48">
        <dbReference type="Rhea" id="RHEA:41853"/>
    </physiologicalReaction>
</comment>
<dbReference type="InterPro" id="IPR001031">
    <property type="entry name" value="Thioesterase"/>
</dbReference>
<evidence type="ECO:0000256" key="31">
    <source>
        <dbReference type="ARBA" id="ARBA00048281"/>
    </source>
</evidence>
<dbReference type="FunFam" id="3.40.366.10:FF:000002">
    <property type="entry name" value="Probable polyketide synthase 2"/>
    <property type="match status" value="1"/>
</dbReference>
<dbReference type="InterPro" id="IPR016036">
    <property type="entry name" value="Malonyl_transacylase_ACP-bd"/>
</dbReference>
<evidence type="ECO:0000256" key="34">
    <source>
        <dbReference type="ARBA" id="ARBA00048506"/>
    </source>
</evidence>
<dbReference type="InterPro" id="IPR014030">
    <property type="entry name" value="Ketoacyl_synth_N"/>
</dbReference>
<comment type="catalytic activity">
    <reaction evidence="26">
        <text>(2E)-hexadecenoyl-[ACP] + NADPH + H(+) = hexadecanoyl-[ACP] + NADP(+)</text>
        <dbReference type="Rhea" id="RHEA:41912"/>
        <dbReference type="Rhea" id="RHEA-COMP:9651"/>
        <dbReference type="Rhea" id="RHEA-COMP:9652"/>
        <dbReference type="ChEBI" id="CHEBI:15378"/>
        <dbReference type="ChEBI" id="CHEBI:57783"/>
        <dbReference type="ChEBI" id="CHEBI:58349"/>
        <dbReference type="ChEBI" id="CHEBI:78481"/>
        <dbReference type="ChEBI" id="CHEBI:78483"/>
    </reaction>
    <physiologicalReaction direction="left-to-right" evidence="26">
        <dbReference type="Rhea" id="RHEA:41913"/>
    </physiologicalReaction>
</comment>
<dbReference type="FunFam" id="3.40.50.720:FF:000209">
    <property type="entry name" value="Polyketide synthase Pks12"/>
    <property type="match status" value="1"/>
</dbReference>
<evidence type="ECO:0000256" key="26">
    <source>
        <dbReference type="ARBA" id="ARBA00047810"/>
    </source>
</evidence>
<dbReference type="SMART" id="SM00827">
    <property type="entry name" value="PKS_AT"/>
    <property type="match status" value="1"/>
</dbReference>
<dbReference type="EMBL" id="CP003642">
    <property type="protein sequence ID" value="AFZ24141.1"/>
    <property type="molecule type" value="Genomic_DNA"/>
</dbReference>
<evidence type="ECO:0000256" key="33">
    <source>
        <dbReference type="ARBA" id="ARBA00048420"/>
    </source>
</evidence>
<comment type="catalytic activity">
    <reaction evidence="34">
        <text>a fatty acyl-[ACP] + malonyl-[ACP] + H(+) = a 3-oxoacyl-[ACP] + holo-[ACP] + CO2</text>
        <dbReference type="Rhea" id="RHEA:22836"/>
        <dbReference type="Rhea" id="RHEA-COMP:9623"/>
        <dbReference type="Rhea" id="RHEA-COMP:9685"/>
        <dbReference type="Rhea" id="RHEA-COMP:9916"/>
        <dbReference type="Rhea" id="RHEA-COMP:14125"/>
        <dbReference type="ChEBI" id="CHEBI:15378"/>
        <dbReference type="ChEBI" id="CHEBI:16526"/>
        <dbReference type="ChEBI" id="CHEBI:64479"/>
        <dbReference type="ChEBI" id="CHEBI:78449"/>
        <dbReference type="ChEBI" id="CHEBI:78776"/>
        <dbReference type="ChEBI" id="CHEBI:138651"/>
        <dbReference type="EC" id="2.3.1.41"/>
    </reaction>
    <physiologicalReaction direction="left-to-right" evidence="34">
        <dbReference type="Rhea" id="RHEA:22837"/>
    </physiologicalReaction>
</comment>
<evidence type="ECO:0000256" key="19">
    <source>
        <dbReference type="ARBA" id="ARBA00047300"/>
    </source>
</evidence>
<dbReference type="InterPro" id="IPR018376">
    <property type="entry name" value="Enoyl-CoA_hyd/isom_CS"/>
</dbReference>
<evidence type="ECO:0000256" key="21">
    <source>
        <dbReference type="ARBA" id="ARBA00047400"/>
    </source>
</evidence>
<dbReference type="InterPro" id="IPR014031">
    <property type="entry name" value="Ketoacyl_synth_C"/>
</dbReference>
<dbReference type="InterPro" id="IPR020843">
    <property type="entry name" value="ER"/>
</dbReference>
<dbReference type="GO" id="GO:0003857">
    <property type="term" value="F:(3S)-3-hydroxyacyl-CoA dehydrogenase (NAD+) activity"/>
    <property type="evidence" value="ECO:0007669"/>
    <property type="project" value="UniProtKB-EC"/>
</dbReference>
<evidence type="ECO:0000313" key="54">
    <source>
        <dbReference type="EMBL" id="AFZ24141.1"/>
    </source>
</evidence>
<evidence type="ECO:0000256" key="38">
    <source>
        <dbReference type="ARBA" id="ARBA00048704"/>
    </source>
</evidence>
<comment type="catalytic activity">
    <reaction evidence="11">
        <text>(3R)-hydroxyhexanoyl-[ACP] = (2E)-hexenoyl-[ACP] + H2O</text>
        <dbReference type="Rhea" id="RHEA:41828"/>
        <dbReference type="Rhea" id="RHEA-COMP:9630"/>
        <dbReference type="Rhea" id="RHEA-COMP:9631"/>
        <dbReference type="ChEBI" id="CHEBI:15377"/>
        <dbReference type="ChEBI" id="CHEBI:78457"/>
        <dbReference type="ChEBI" id="CHEBI:78458"/>
    </reaction>
    <physiologicalReaction direction="left-to-right" evidence="11">
        <dbReference type="Rhea" id="RHEA:41829"/>
    </physiologicalReaction>
</comment>
<dbReference type="eggNOG" id="COG1024">
    <property type="taxonomic scope" value="Bacteria"/>
</dbReference>
<evidence type="ECO:0000256" key="40">
    <source>
        <dbReference type="ARBA" id="ARBA00049019"/>
    </source>
</evidence>
<comment type="catalytic activity">
    <reaction evidence="29">
        <text>acetyl-[ACP] + malonyl-[ACP] + H(+) = 3-oxobutanoyl-[ACP] + holo-[ACP] + CO2</text>
        <dbReference type="Rhea" id="RHEA:41800"/>
        <dbReference type="Rhea" id="RHEA-COMP:9621"/>
        <dbReference type="Rhea" id="RHEA-COMP:9623"/>
        <dbReference type="Rhea" id="RHEA-COMP:9625"/>
        <dbReference type="Rhea" id="RHEA-COMP:9685"/>
        <dbReference type="ChEBI" id="CHEBI:15378"/>
        <dbReference type="ChEBI" id="CHEBI:16526"/>
        <dbReference type="ChEBI" id="CHEBI:64479"/>
        <dbReference type="ChEBI" id="CHEBI:78446"/>
        <dbReference type="ChEBI" id="CHEBI:78449"/>
        <dbReference type="ChEBI" id="CHEBI:78450"/>
    </reaction>
    <physiologicalReaction direction="left-to-right" evidence="29">
        <dbReference type="Rhea" id="RHEA:41801"/>
    </physiologicalReaction>
</comment>
<dbReference type="InterPro" id="IPR001753">
    <property type="entry name" value="Enoyl-CoA_hydra/iso"/>
</dbReference>
<dbReference type="PROSITE" id="PS00166">
    <property type="entry name" value="ENOYL_COA_HYDRATASE"/>
    <property type="match status" value="1"/>
</dbReference>
<dbReference type="PANTHER" id="PTHR43775:SF51">
    <property type="entry name" value="INACTIVE PHENOLPHTHIOCEROL SYNTHESIS POLYKETIDE SYNTHASE TYPE I PKS1-RELATED"/>
    <property type="match status" value="1"/>
</dbReference>
<dbReference type="Gene3D" id="3.40.366.10">
    <property type="entry name" value="Malonyl-Coenzyme A Acyl Carrier Protein, domain 2"/>
    <property type="match status" value="1"/>
</dbReference>
<comment type="catalytic activity">
    <reaction evidence="32">
        <text>tetradecanoyl-[ACP] + H2O = tetradecanoate + holo-[ACP] + H(+)</text>
        <dbReference type="Rhea" id="RHEA:30123"/>
        <dbReference type="Rhea" id="RHEA-COMP:9648"/>
        <dbReference type="Rhea" id="RHEA-COMP:9685"/>
        <dbReference type="ChEBI" id="CHEBI:15377"/>
        <dbReference type="ChEBI" id="CHEBI:15378"/>
        <dbReference type="ChEBI" id="CHEBI:30807"/>
        <dbReference type="ChEBI" id="CHEBI:64479"/>
        <dbReference type="ChEBI" id="CHEBI:78477"/>
        <dbReference type="EC" id="3.1.2.14"/>
    </reaction>
    <physiologicalReaction direction="left-to-right" evidence="32">
        <dbReference type="Rhea" id="RHEA:30124"/>
    </physiologicalReaction>
</comment>
<dbReference type="InterPro" id="IPR020841">
    <property type="entry name" value="PKS_Beta-ketoAc_synthase_dom"/>
</dbReference>
<dbReference type="GO" id="GO:0004315">
    <property type="term" value="F:3-oxoacyl-[acyl-carrier-protein] synthase activity"/>
    <property type="evidence" value="ECO:0007669"/>
    <property type="project" value="UniProtKB-EC"/>
</dbReference>
<evidence type="ECO:0000256" key="18">
    <source>
        <dbReference type="ARBA" id="ARBA00023442"/>
    </source>
</evidence>
<evidence type="ECO:0000256" key="9">
    <source>
        <dbReference type="ARBA" id="ARBA00023332"/>
    </source>
</evidence>
<comment type="catalytic activity">
    <reaction evidence="42">
        <text>(2E)-tetradecenoyl-[ACP] + NADPH + H(+) = tetradecanoyl-[ACP] + NADP(+)</text>
        <dbReference type="Rhea" id="RHEA:41896"/>
        <dbReference type="Rhea" id="RHEA-COMP:9647"/>
        <dbReference type="Rhea" id="RHEA-COMP:9648"/>
        <dbReference type="ChEBI" id="CHEBI:15378"/>
        <dbReference type="ChEBI" id="CHEBI:57783"/>
        <dbReference type="ChEBI" id="CHEBI:58349"/>
        <dbReference type="ChEBI" id="CHEBI:78475"/>
        <dbReference type="ChEBI" id="CHEBI:78477"/>
    </reaction>
    <physiologicalReaction direction="left-to-right" evidence="42">
        <dbReference type="Rhea" id="RHEA:41897"/>
    </physiologicalReaction>
</comment>
<dbReference type="SUPFAM" id="SSF52096">
    <property type="entry name" value="ClpP/crotonase"/>
    <property type="match status" value="1"/>
</dbReference>
<dbReference type="InterPro" id="IPR011032">
    <property type="entry name" value="GroES-like_sf"/>
</dbReference>
<keyword evidence="6" id="KW-0663">Pyridoxal phosphate</keyword>
<dbReference type="Gene3D" id="3.40.50.1820">
    <property type="entry name" value="alpha/beta hydrolase"/>
    <property type="match status" value="1"/>
</dbReference>
<dbReference type="Gene3D" id="3.40.47.10">
    <property type="match status" value="1"/>
</dbReference>
<evidence type="ECO:0000256" key="36">
    <source>
        <dbReference type="ARBA" id="ARBA00048650"/>
    </source>
</evidence>
<feature type="region of interest" description="Disordered" evidence="51">
    <location>
        <begin position="1849"/>
        <end position="1874"/>
    </location>
</feature>
<comment type="catalytic activity">
    <reaction evidence="41">
        <text>decanoyl-[ACP] + malonyl-[ACP] + H(+) = 3-oxododecanoyl-[ACP] + holo-[ACP] + CO2</text>
        <dbReference type="Rhea" id="RHEA:41868"/>
        <dbReference type="Rhea" id="RHEA-COMP:9623"/>
        <dbReference type="Rhea" id="RHEA-COMP:9640"/>
        <dbReference type="Rhea" id="RHEA-COMP:9641"/>
        <dbReference type="Rhea" id="RHEA-COMP:9685"/>
        <dbReference type="ChEBI" id="CHEBI:15378"/>
        <dbReference type="ChEBI" id="CHEBI:16526"/>
        <dbReference type="ChEBI" id="CHEBI:64479"/>
        <dbReference type="ChEBI" id="CHEBI:78449"/>
        <dbReference type="ChEBI" id="CHEBI:78468"/>
        <dbReference type="ChEBI" id="CHEBI:78469"/>
    </reaction>
    <physiologicalReaction direction="left-to-right" evidence="41">
        <dbReference type="Rhea" id="RHEA:41869"/>
    </physiologicalReaction>
</comment>
<comment type="catalytic activity">
    <reaction evidence="19">
        <text>3-oxooctadecanoyl-[ACP] + NADPH + H(+) = (3R)-hydroxyoctadecanoyl-[ACP] + NADP(+)</text>
        <dbReference type="Rhea" id="RHEA:41920"/>
        <dbReference type="Rhea" id="RHEA-COMP:9653"/>
        <dbReference type="Rhea" id="RHEA-COMP:9654"/>
        <dbReference type="ChEBI" id="CHEBI:15378"/>
        <dbReference type="ChEBI" id="CHEBI:57783"/>
        <dbReference type="ChEBI" id="CHEBI:58349"/>
        <dbReference type="ChEBI" id="CHEBI:78487"/>
        <dbReference type="ChEBI" id="CHEBI:78488"/>
    </reaction>
    <physiologicalReaction direction="left-to-right" evidence="19">
        <dbReference type="Rhea" id="RHEA:41921"/>
    </physiologicalReaction>
</comment>
<dbReference type="PROSITE" id="PS52004">
    <property type="entry name" value="KS3_2"/>
    <property type="match status" value="1"/>
</dbReference>
<comment type="catalytic activity">
    <reaction evidence="24">
        <text>(2E)-butenoyl-[ACP] + NADPH + H(+) = butanoyl-[ACP] + NADP(+)</text>
        <dbReference type="Rhea" id="RHEA:41812"/>
        <dbReference type="Rhea" id="RHEA-COMP:9627"/>
        <dbReference type="Rhea" id="RHEA-COMP:9628"/>
        <dbReference type="ChEBI" id="CHEBI:15378"/>
        <dbReference type="ChEBI" id="CHEBI:57783"/>
        <dbReference type="ChEBI" id="CHEBI:58349"/>
        <dbReference type="ChEBI" id="CHEBI:78453"/>
        <dbReference type="ChEBI" id="CHEBI:78454"/>
    </reaction>
    <physiologicalReaction direction="left-to-right" evidence="24">
        <dbReference type="Rhea" id="RHEA:41813"/>
    </physiologicalReaction>
</comment>
<dbReference type="Pfam" id="PF00698">
    <property type="entry name" value="Acyl_transf_1"/>
    <property type="match status" value="1"/>
</dbReference>
<dbReference type="GO" id="GO:0019171">
    <property type="term" value="F:(3R)-hydroxyacyl-[acyl-carrier-protein] dehydratase activity"/>
    <property type="evidence" value="ECO:0007669"/>
    <property type="project" value="UniProtKB-EC"/>
</dbReference>
<dbReference type="Gene3D" id="6.20.390.20">
    <property type="match status" value="1"/>
</dbReference>
<dbReference type="Gene3D" id="3.90.180.10">
    <property type="entry name" value="Medium-chain alcohol dehydrogenases, catalytic domain"/>
    <property type="match status" value="1"/>
</dbReference>
<dbReference type="NCBIfam" id="NF005496">
    <property type="entry name" value="PRK07110.1"/>
    <property type="match status" value="1"/>
</dbReference>
<comment type="catalytic activity">
    <reaction evidence="13">
        <text>a (3R)-hydroxyacyl-[ACP] = a (2E)-enoyl-[ACP] + H2O</text>
        <dbReference type="Rhea" id="RHEA:13097"/>
        <dbReference type="Rhea" id="RHEA-COMP:9925"/>
        <dbReference type="Rhea" id="RHEA-COMP:9945"/>
        <dbReference type="ChEBI" id="CHEBI:15377"/>
        <dbReference type="ChEBI" id="CHEBI:78784"/>
        <dbReference type="ChEBI" id="CHEBI:78827"/>
        <dbReference type="EC" id="4.2.1.59"/>
    </reaction>
    <physiologicalReaction direction="left-to-right" evidence="13">
        <dbReference type="Rhea" id="RHEA:13098"/>
    </physiologicalReaction>
</comment>
<dbReference type="Pfam" id="PF00378">
    <property type="entry name" value="ECH_1"/>
    <property type="match status" value="1"/>
</dbReference>
<dbReference type="KEGG" id="csg:Cylst_1892"/>
<dbReference type="GO" id="GO:0004313">
    <property type="term" value="F:[acyl-carrier-protein] S-acetyltransferase activity"/>
    <property type="evidence" value="ECO:0007669"/>
    <property type="project" value="UniProtKB-EC"/>
</dbReference>
<comment type="catalytic activity">
    <reaction evidence="17">
        <text>(3R)-hydroxybutanoyl-[ACP] = (2E)-butenoyl-[ACP] + H2O</text>
        <dbReference type="Rhea" id="RHEA:41808"/>
        <dbReference type="Rhea" id="RHEA-COMP:9626"/>
        <dbReference type="Rhea" id="RHEA-COMP:9627"/>
        <dbReference type="ChEBI" id="CHEBI:15377"/>
        <dbReference type="ChEBI" id="CHEBI:78451"/>
        <dbReference type="ChEBI" id="CHEBI:78453"/>
    </reaction>
    <physiologicalReaction direction="left-to-right" evidence="17">
        <dbReference type="Rhea" id="RHEA:41809"/>
    </physiologicalReaction>
</comment>
<comment type="catalytic activity">
    <reaction evidence="44">
        <text>3-oxohexadecanoyl-[ACP] + NADPH + H(+) = (3R)-hydroxyhexadecanoyl-[ACP] + NADP(+)</text>
        <dbReference type="Rhea" id="RHEA:41904"/>
        <dbReference type="Rhea" id="RHEA-COMP:9649"/>
        <dbReference type="Rhea" id="RHEA-COMP:9650"/>
        <dbReference type="ChEBI" id="CHEBI:15378"/>
        <dbReference type="ChEBI" id="CHEBI:57783"/>
        <dbReference type="ChEBI" id="CHEBI:58349"/>
        <dbReference type="ChEBI" id="CHEBI:78478"/>
        <dbReference type="ChEBI" id="CHEBI:78480"/>
    </reaction>
    <physiologicalReaction direction="left-to-right" evidence="44">
        <dbReference type="Rhea" id="RHEA:41905"/>
    </physiologicalReaction>
</comment>
<dbReference type="eggNOG" id="COG0604">
    <property type="taxonomic scope" value="Bacteria"/>
</dbReference>
<dbReference type="Pfam" id="PF02801">
    <property type="entry name" value="Ketoacyl-synt_C"/>
    <property type="match status" value="1"/>
</dbReference>
<evidence type="ECO:0000256" key="3">
    <source>
        <dbReference type="ARBA" id="ARBA00022553"/>
    </source>
</evidence>
<dbReference type="STRING" id="56107.Cylst_1892"/>
<evidence type="ECO:0000256" key="37">
    <source>
        <dbReference type="ARBA" id="ARBA00048691"/>
    </source>
</evidence>
<evidence type="ECO:0000256" key="50">
    <source>
        <dbReference type="RuleBase" id="RU003707"/>
    </source>
</evidence>
<feature type="domain" description="Ketosynthase family 3 (KS3)" evidence="53">
    <location>
        <begin position="893"/>
        <end position="1319"/>
    </location>
</feature>
<comment type="catalytic activity">
    <reaction evidence="16">
        <text>(3R)-hydroxyhexadecanoyl-[ACP] = (2E)-hexadecenoyl-[ACP] + H2O</text>
        <dbReference type="Rhea" id="RHEA:41908"/>
        <dbReference type="Rhea" id="RHEA-COMP:9650"/>
        <dbReference type="Rhea" id="RHEA-COMP:9651"/>
        <dbReference type="ChEBI" id="CHEBI:15377"/>
        <dbReference type="ChEBI" id="CHEBI:78480"/>
        <dbReference type="ChEBI" id="CHEBI:78481"/>
    </reaction>
    <physiologicalReaction direction="left-to-right" evidence="16">
        <dbReference type="Rhea" id="RHEA:41909"/>
    </physiologicalReaction>
</comment>
<dbReference type="PANTHER" id="PTHR43775">
    <property type="entry name" value="FATTY ACID SYNTHASE"/>
    <property type="match status" value="1"/>
</dbReference>
<evidence type="ECO:0000256" key="44">
    <source>
        <dbReference type="ARBA" id="ARBA00049414"/>
    </source>
</evidence>
<evidence type="ECO:0000256" key="6">
    <source>
        <dbReference type="ARBA" id="ARBA00022898"/>
    </source>
</evidence>
<evidence type="ECO:0000256" key="27">
    <source>
        <dbReference type="ARBA" id="ARBA00047897"/>
    </source>
</evidence>
<dbReference type="GO" id="GO:0141148">
    <property type="term" value="F:enoyl-[acyl-carrier-protein] reductase (NADPH) activity"/>
    <property type="evidence" value="ECO:0007669"/>
    <property type="project" value="UniProtKB-EC"/>
</dbReference>
<comment type="catalytic activity">
    <reaction evidence="20">
        <text>hexanoyl-[ACP] + malonyl-[ACP] + H(+) = 3-oxooctanoyl-[ACP] + holo-[ACP] + CO2</text>
        <dbReference type="Rhea" id="RHEA:41836"/>
        <dbReference type="Rhea" id="RHEA-COMP:9623"/>
        <dbReference type="Rhea" id="RHEA-COMP:9632"/>
        <dbReference type="Rhea" id="RHEA-COMP:9633"/>
        <dbReference type="Rhea" id="RHEA-COMP:9685"/>
        <dbReference type="ChEBI" id="CHEBI:15378"/>
        <dbReference type="ChEBI" id="CHEBI:16526"/>
        <dbReference type="ChEBI" id="CHEBI:64479"/>
        <dbReference type="ChEBI" id="CHEBI:78449"/>
        <dbReference type="ChEBI" id="CHEBI:78459"/>
        <dbReference type="ChEBI" id="CHEBI:78460"/>
    </reaction>
    <physiologicalReaction direction="left-to-right" evidence="20">
        <dbReference type="Rhea" id="RHEA:41837"/>
    </physiologicalReaction>
</comment>
<dbReference type="InterPro" id="IPR014043">
    <property type="entry name" value="Acyl_transferase_dom"/>
</dbReference>
<comment type="catalytic activity">
    <reaction evidence="39">
        <text>3-oxotetradecanoyl-[ACP] + NADPH + H(+) = (3R)-hydroxytetradecanoyl-[ACP] + NADP(+)</text>
        <dbReference type="Rhea" id="RHEA:41888"/>
        <dbReference type="Rhea" id="RHEA-COMP:9645"/>
        <dbReference type="Rhea" id="RHEA-COMP:9646"/>
        <dbReference type="ChEBI" id="CHEBI:15378"/>
        <dbReference type="ChEBI" id="CHEBI:57783"/>
        <dbReference type="ChEBI" id="CHEBI:58349"/>
        <dbReference type="ChEBI" id="CHEBI:78473"/>
        <dbReference type="ChEBI" id="CHEBI:78474"/>
    </reaction>
    <physiologicalReaction direction="left-to-right" evidence="39">
        <dbReference type="Rhea" id="RHEA:41889"/>
    </physiologicalReaction>
</comment>
<dbReference type="FunFam" id="3.40.47.10:FF:000019">
    <property type="entry name" value="Polyketide synthase type I"/>
    <property type="match status" value="1"/>
</dbReference>
<comment type="catalytic activity">
    <reaction evidence="40">
        <text>(2E)-octadecenoyl-[ACP] + NADPH + H(+) = octadecanoyl-[ACP] + NADP(+)</text>
        <dbReference type="Rhea" id="RHEA:41928"/>
        <dbReference type="Rhea" id="RHEA-COMP:9655"/>
        <dbReference type="Rhea" id="RHEA-COMP:9656"/>
        <dbReference type="ChEBI" id="CHEBI:15378"/>
        <dbReference type="ChEBI" id="CHEBI:57783"/>
        <dbReference type="ChEBI" id="CHEBI:58349"/>
        <dbReference type="ChEBI" id="CHEBI:78489"/>
        <dbReference type="ChEBI" id="CHEBI:78495"/>
    </reaction>
    <physiologicalReaction direction="left-to-right" evidence="40">
        <dbReference type="Rhea" id="RHEA:41929"/>
    </physiologicalReaction>
</comment>
<name>K9WWI5_9NOST</name>
<dbReference type="InterPro" id="IPR036736">
    <property type="entry name" value="ACP-like_sf"/>
</dbReference>
<evidence type="ECO:0000256" key="47">
    <source>
        <dbReference type="ARBA" id="ARBA00049521"/>
    </source>
</evidence>
<dbReference type="CDD" id="cd05195">
    <property type="entry name" value="enoyl_red"/>
    <property type="match status" value="1"/>
</dbReference>
<dbReference type="InterPro" id="IPR009081">
    <property type="entry name" value="PP-bd_ACP"/>
</dbReference>
<evidence type="ECO:0000256" key="35">
    <source>
        <dbReference type="ARBA" id="ARBA00048571"/>
    </source>
</evidence>
<evidence type="ECO:0000256" key="8">
    <source>
        <dbReference type="ARBA" id="ARBA00023268"/>
    </source>
</evidence>
<dbReference type="InterPro" id="IPR013149">
    <property type="entry name" value="ADH-like_C"/>
</dbReference>
<evidence type="ECO:0000256" key="43">
    <source>
        <dbReference type="ARBA" id="ARBA00049263"/>
    </source>
</evidence>
<accession>K9WWI5</accession>
<dbReference type="InterPro" id="IPR029045">
    <property type="entry name" value="ClpP/crotonase-like_dom_sf"/>
</dbReference>
<dbReference type="CDD" id="cd06558">
    <property type="entry name" value="crotonase-like"/>
    <property type="match status" value="1"/>
</dbReference>
<evidence type="ECO:0000256" key="10">
    <source>
        <dbReference type="ARBA" id="ARBA00023351"/>
    </source>
</evidence>
<comment type="similarity">
    <text evidence="50">Belongs to the enoyl-CoA hydratase/isomerase family.</text>
</comment>
<protein>
    <submittedName>
        <fullName evidence="54">Polyketide synthase family protein</fullName>
    </submittedName>
</protein>
<sequence length="2241" mass="250092">MASLNFNLDSAKCNSEVVQLVELGNGVVKITMKDEENHNTFSSEIIDGLYKCFGAVAQNKSYKVVILTGYGNYFCSGGTKEELIKIYKGELQFNELDFFRILLDCEIPVIAAMQGHGIGGGFVFGLYADLVVLSQESIYTTNFMKYGFTPGLGSTFIVPTKLGSILGQEMMYTAQNYRGEELFKKGIPFPVVPRKEVLNHALMLGCKIAEKPRLSLVTLKEHLTSEIKKKLPEVLEKELKMHDITFHQLEVANRIETIYGDTNISSQPHNLSQELVNESADVQNQVPLLSSQKNRQEIIENSITPKQVQLKISSYGLLNNLTLAPLQRRVLGCAEVEVQIKAVAVNFRDVINALGMLKEYNEQKFGINSVENLIFGFEGVGTIVAVGEEVTQWQVGDEVMVIGIHDAFSSFIVCSPNNLVAKPSNLSMVSAATIPIPFFTAAHGLYNLAKIQPGERVLIHAAAGGTGQAAVQLAQLMGAEVFATASAGKMAFLQKQGIKHIMNSRTTEFADQVMEITQGRGVDVIFNSLTHGEYIQKNIDILALGGRYVEIGKLNIWSHEQVAQKRADVKYFPFDLGDEFAKDNQLFSRIWGKLAQPFERDYLKPLHYKEFPLEDVVESFRYIQHSKHIGRVVVTMPESSYWGEDSNGDRLSNQNKLMNQEDVLHQLQSGAVSLEEAEKLLLGFTEEVEETLEKKPIENGHNKLMNQEDVLHQLQSGAVSLEEAEKLLLDFTEEVEETLEKKPIENGHNKLINQEDVLHQLQSGAVSLEEAEKLLLGFTEEVEETLEKKPIENGHNKLINQEDVLHQLQSGAVSLEEAEKLLLGFTEEVGETLEKKPIENGHNKLITKGDSESILSLQSAGAISLENADKFLLEEVVESQTKINTVFSKPVKNTDIAIIGISCRYPGAKNWQEFWKNLKNGVDSVTEAPPGRWQEKEWYHPDPEHVGTSYSKCAGFLDEIDKFDPLFFQISPVEAQFIEPQQRIFLEEAYHAIEDAGYATDSLKGKQCGVFVGAGTNGDYNKLLSIAGLDTHRLALTGNLLSMIPARIAYFLDLRGPVVAIDTACSSSLVAVHQACESIQRGESELAIAGGIAIMATADFQVLSSQFQMLSAAGRCKTFDAEASGTVWSEGCGVVLLKSYEQAIRDNDHIYAVIKGTGVNYDGNTNGISAPSGQSQTRLEEGVYQKFGINPETISYVEAHGTATPLGDPIEVEGLTEAFSKWTTKKQFCAIGSVKTNIGHAATSAGISGLIKTILCLKNQKLVPSLHFNQPNPHIDFENSPFYVNTEFKDWQVTDRNPRRATVSSFGFSGTNAHLVIEEAPLQVNSQNLRFPGDEFSQRSHHLLTLSAKCEKGLQELVQDYQEFLETNSTAAISDVCFSANTGRSHFDYRLAFVAESTENLLQQLKAFATGEETTKLLRGQATSKERPKIAFLFTGQGSQYVDMGRELYFTQPVFRKTLEECDRILRLYLDKPLLNILYPASGDTSVINETAYTQPALFAIEYALVQLWKSWGIQPDVVMGHSAGEYVAACVAGVFSLEDALKLIAHRGKLMQALPANGKMVSVMADEATVTAAISSCRWEVAIAAYNGPESIVISDQQDKVDVVKALLEDKGIKTKELNAFHAFHSPLMEPMLAEYETIATQVSYKTPQIPLISNVTGKRVDESIACAKYWVRHVKEPVKFAQSMETLNAQGNFIFLEIGPKPILLGMGRQCLPSDVGVWLPSLRQRVKDWQQILNSLGQLYVQGIEVDWSEFDRDYARCKVTLPTYPFQRQRYWVEPAEHGDGQQKLESLKQENTSSPIYHLLCKGEAELVSNELEKLGVLSQDEIKLLPKLLKLLVEQHQQQLKIESNAHQNESAKTDEKIVSPSASEPSSKCDEILAADSETRQQLLRTYIGQILAKVVGISPAALNWQKRLSELGFDSLMAADLRKTIDSNLKVSVPVEYLAELNIEQFLTQILYLIEQKFPKEHLQKANSTIDEQKSSINLVEKVVDETQKWFKLSPRNSQPLFRLFCFPHAGASSYIFNSWPEKFASKIEVCPIQLPGRGNRVKEPAFTKIKPLVQTLAPLLKPYLDVPFAFFGHSMGALLSFELARELRRQNYPNPDYLFVGGYRAPHIPDVNLPIYKLPEPQFIQAISGYGGIPENMLQDPFFLQTFLPTFRSDFELLDTYFHTKEEPLESPIYTFGGLEDHTVGIKELSSWEEQTKANFKLKMFNGDHFFLRGVEDEIINIIEETIFCTIN</sequence>
<dbReference type="Gene3D" id="1.10.1200.10">
    <property type="entry name" value="ACP-like"/>
    <property type="match status" value="1"/>
</dbReference>
<comment type="catalytic activity">
    <reaction evidence="47">
        <text>(2E)-decenoyl-[ACP] + NADPH + H(+) = decanoyl-[ACP] + NADP(+)</text>
        <dbReference type="Rhea" id="RHEA:41864"/>
        <dbReference type="Rhea" id="RHEA-COMP:9639"/>
        <dbReference type="Rhea" id="RHEA-COMP:9640"/>
        <dbReference type="ChEBI" id="CHEBI:15378"/>
        <dbReference type="ChEBI" id="CHEBI:57783"/>
        <dbReference type="ChEBI" id="CHEBI:58349"/>
        <dbReference type="ChEBI" id="CHEBI:78467"/>
        <dbReference type="ChEBI" id="CHEBI:78468"/>
    </reaction>
    <physiologicalReaction direction="left-to-right" evidence="47">
        <dbReference type="Rhea" id="RHEA:41865"/>
    </physiologicalReaction>
</comment>
<comment type="catalytic activity">
    <reaction evidence="31">
        <text>(2E)-dodecenoyl-[ACP] + NADPH + H(+) = dodecanoyl-[ACP] + NADP(+)</text>
        <dbReference type="Rhea" id="RHEA:41880"/>
        <dbReference type="Rhea" id="RHEA-COMP:9643"/>
        <dbReference type="Rhea" id="RHEA-COMP:9644"/>
        <dbReference type="ChEBI" id="CHEBI:15378"/>
        <dbReference type="ChEBI" id="CHEBI:57783"/>
        <dbReference type="ChEBI" id="CHEBI:58349"/>
        <dbReference type="ChEBI" id="CHEBI:65264"/>
        <dbReference type="ChEBI" id="CHEBI:78472"/>
    </reaction>
    <physiologicalReaction direction="left-to-right" evidence="31">
        <dbReference type="Rhea" id="RHEA:41881"/>
    </physiologicalReaction>
</comment>
<evidence type="ECO:0000259" key="53">
    <source>
        <dbReference type="PROSITE" id="PS52004"/>
    </source>
</evidence>
<dbReference type="HOGENOM" id="CLU_230759_0_0_3"/>
<comment type="catalytic activity">
    <reaction evidence="46">
        <text>butanoyl-[ACP] + malonyl-[ACP] + H(+) = 3-oxohexanoyl-[ACP] + holo-[ACP] + CO2</text>
        <dbReference type="Rhea" id="RHEA:41820"/>
        <dbReference type="Rhea" id="RHEA-COMP:9623"/>
        <dbReference type="Rhea" id="RHEA-COMP:9628"/>
        <dbReference type="Rhea" id="RHEA-COMP:9629"/>
        <dbReference type="Rhea" id="RHEA-COMP:9685"/>
        <dbReference type="ChEBI" id="CHEBI:15378"/>
        <dbReference type="ChEBI" id="CHEBI:16526"/>
        <dbReference type="ChEBI" id="CHEBI:64479"/>
        <dbReference type="ChEBI" id="CHEBI:78449"/>
        <dbReference type="ChEBI" id="CHEBI:78454"/>
        <dbReference type="ChEBI" id="CHEBI:78456"/>
    </reaction>
    <physiologicalReaction direction="left-to-right" evidence="46">
        <dbReference type="Rhea" id="RHEA:41821"/>
    </physiologicalReaction>
</comment>
<feature type="domain" description="Carrier" evidence="52">
    <location>
        <begin position="1889"/>
        <end position="1965"/>
    </location>
</feature>
<comment type="catalytic activity">
    <reaction evidence="37">
        <text>holo-[ACP] + acetyl-CoA = acetyl-[ACP] + CoA</text>
        <dbReference type="Rhea" id="RHEA:41788"/>
        <dbReference type="Rhea" id="RHEA-COMP:9621"/>
        <dbReference type="Rhea" id="RHEA-COMP:9685"/>
        <dbReference type="ChEBI" id="CHEBI:57287"/>
        <dbReference type="ChEBI" id="CHEBI:57288"/>
        <dbReference type="ChEBI" id="CHEBI:64479"/>
        <dbReference type="ChEBI" id="CHEBI:78446"/>
        <dbReference type="EC" id="2.3.1.38"/>
    </reaction>
    <physiologicalReaction direction="left-to-right" evidence="37">
        <dbReference type="Rhea" id="RHEA:41789"/>
    </physiologicalReaction>
</comment>
<evidence type="ECO:0000256" key="51">
    <source>
        <dbReference type="SAM" id="MobiDB-lite"/>
    </source>
</evidence>
<comment type="catalytic activity">
    <reaction evidence="12">
        <text>(3R)-hydroxydecanoyl-[ACP] = (2E)-decenoyl-[ACP] + H2O</text>
        <dbReference type="Rhea" id="RHEA:41860"/>
        <dbReference type="Rhea" id="RHEA-COMP:9638"/>
        <dbReference type="Rhea" id="RHEA-COMP:9639"/>
        <dbReference type="ChEBI" id="CHEBI:15377"/>
        <dbReference type="ChEBI" id="CHEBI:78466"/>
        <dbReference type="ChEBI" id="CHEBI:78467"/>
    </reaction>
    <physiologicalReaction direction="left-to-right" evidence="12">
        <dbReference type="Rhea" id="RHEA:41861"/>
    </physiologicalReaction>
</comment>
<dbReference type="Pfam" id="PF00550">
    <property type="entry name" value="PP-binding"/>
    <property type="match status" value="1"/>
</dbReference>
<keyword evidence="8" id="KW-0511">Multifunctional enzyme</keyword>
<comment type="catalytic activity">
    <reaction evidence="49">
        <text>a (3S)-3-hydroxyacyl-CoA + NAD(+) = a 3-oxoacyl-CoA + NADH + H(+)</text>
        <dbReference type="Rhea" id="RHEA:22432"/>
        <dbReference type="ChEBI" id="CHEBI:15378"/>
        <dbReference type="ChEBI" id="CHEBI:57318"/>
        <dbReference type="ChEBI" id="CHEBI:57540"/>
        <dbReference type="ChEBI" id="CHEBI:57945"/>
        <dbReference type="ChEBI" id="CHEBI:90726"/>
        <dbReference type="EC" id="1.1.1.35"/>
    </reaction>
</comment>
<comment type="catalytic activity">
    <reaction evidence="28">
        <text>3-oxobutanoyl-[ACP] + NADPH + H(+) = (3R)-hydroxybutanoyl-[ACP] + NADP(+)</text>
        <dbReference type="Rhea" id="RHEA:41804"/>
        <dbReference type="Rhea" id="RHEA-COMP:9625"/>
        <dbReference type="Rhea" id="RHEA-COMP:9626"/>
        <dbReference type="ChEBI" id="CHEBI:15378"/>
        <dbReference type="ChEBI" id="CHEBI:57783"/>
        <dbReference type="ChEBI" id="CHEBI:58349"/>
        <dbReference type="ChEBI" id="CHEBI:78450"/>
        <dbReference type="ChEBI" id="CHEBI:78451"/>
    </reaction>
    <physiologicalReaction direction="left-to-right" evidence="28">
        <dbReference type="Rhea" id="RHEA:41805"/>
    </physiologicalReaction>
</comment>
<keyword evidence="2" id="KW-0596">Phosphopantetheine</keyword>
<proteinExistence type="inferred from homology"/>
<evidence type="ECO:0000256" key="39">
    <source>
        <dbReference type="ARBA" id="ARBA00048935"/>
    </source>
</evidence>
<evidence type="ECO:0000256" key="17">
    <source>
        <dbReference type="ARBA" id="ARBA00023402"/>
    </source>
</evidence>
<dbReference type="SUPFAM" id="SSF50129">
    <property type="entry name" value="GroES-like"/>
    <property type="match status" value="1"/>
</dbReference>
<keyword evidence="5" id="KW-0702">S-nitrosylation</keyword>
<keyword evidence="55" id="KW-1185">Reference proteome</keyword>
<comment type="catalytic activity">
    <reaction evidence="43">
        <text>3-oxododecanoyl-[ACP] + NADPH + H(+) = (3R)-hydroxydodecanoyl-[ACP] + NADP(+)</text>
        <dbReference type="Rhea" id="RHEA:41872"/>
        <dbReference type="Rhea" id="RHEA-COMP:9641"/>
        <dbReference type="Rhea" id="RHEA-COMP:9642"/>
        <dbReference type="ChEBI" id="CHEBI:15378"/>
        <dbReference type="ChEBI" id="CHEBI:57783"/>
        <dbReference type="ChEBI" id="CHEBI:58349"/>
        <dbReference type="ChEBI" id="CHEBI:78469"/>
        <dbReference type="ChEBI" id="CHEBI:78470"/>
    </reaction>
    <physiologicalReaction direction="left-to-right" evidence="43">
        <dbReference type="Rhea" id="RHEA:41873"/>
    </physiologicalReaction>
</comment>
<dbReference type="SMART" id="SM00823">
    <property type="entry name" value="PKS_PP"/>
    <property type="match status" value="1"/>
</dbReference>
<dbReference type="SUPFAM" id="SSF55048">
    <property type="entry name" value="Probable ACP-binding domain of malonyl-CoA ACP transacylase"/>
    <property type="match status" value="1"/>
</dbReference>
<evidence type="ECO:0000256" key="11">
    <source>
        <dbReference type="ARBA" id="ARBA00023373"/>
    </source>
</evidence>
<evidence type="ECO:0000256" key="22">
    <source>
        <dbReference type="ARBA" id="ARBA00047440"/>
    </source>
</evidence>
<dbReference type="PATRIC" id="fig|56107.3.peg.2102"/>
<dbReference type="InterPro" id="IPR018201">
    <property type="entry name" value="Ketoacyl_synth_AS"/>
</dbReference>
<comment type="catalytic activity">
    <reaction evidence="35">
        <text>3-oxohexanoyl-[ACP] + NADPH + H(+) = (3R)-hydroxyhexanoyl-[ACP] + NADP(+)</text>
        <dbReference type="Rhea" id="RHEA:41824"/>
        <dbReference type="Rhea" id="RHEA-COMP:9629"/>
        <dbReference type="Rhea" id="RHEA-COMP:9630"/>
        <dbReference type="ChEBI" id="CHEBI:15378"/>
        <dbReference type="ChEBI" id="CHEBI:57783"/>
        <dbReference type="ChEBI" id="CHEBI:58349"/>
        <dbReference type="ChEBI" id="CHEBI:78456"/>
        <dbReference type="ChEBI" id="CHEBI:78457"/>
    </reaction>
    <physiologicalReaction direction="left-to-right" evidence="35">
        <dbReference type="Rhea" id="RHEA:41825"/>
    </physiologicalReaction>
</comment>
<evidence type="ECO:0000256" key="1">
    <source>
        <dbReference type="ARBA" id="ARBA00005189"/>
    </source>
</evidence>
<dbReference type="SUPFAM" id="SSF53474">
    <property type="entry name" value="alpha/beta-Hydrolases"/>
    <property type="match status" value="1"/>
</dbReference>
<dbReference type="RefSeq" id="WP_015207397.1">
    <property type="nucleotide sequence ID" value="NC_019757.1"/>
</dbReference>
<evidence type="ECO:0000256" key="7">
    <source>
        <dbReference type="ARBA" id="ARBA00023239"/>
    </source>
</evidence>
<dbReference type="PROSITE" id="PS50075">
    <property type="entry name" value="CARRIER"/>
    <property type="match status" value="1"/>
</dbReference>
<comment type="catalytic activity">
    <reaction evidence="9">
        <text>(3R)-hydroxyoctanoyl-[ACP] = (2E)-octenoyl-[ACP] + H2O</text>
        <dbReference type="Rhea" id="RHEA:41844"/>
        <dbReference type="Rhea" id="RHEA-COMP:9634"/>
        <dbReference type="Rhea" id="RHEA-COMP:9635"/>
        <dbReference type="ChEBI" id="CHEBI:15377"/>
        <dbReference type="ChEBI" id="CHEBI:78461"/>
        <dbReference type="ChEBI" id="CHEBI:78462"/>
    </reaction>
    <physiologicalReaction direction="left-to-right" evidence="9">
        <dbReference type="Rhea" id="RHEA:41845"/>
    </physiologicalReaction>
</comment>
<gene>
    <name evidence="54" type="ORF">Cylst_1892</name>
</gene>
<dbReference type="eggNOG" id="COG3208">
    <property type="taxonomic scope" value="Bacteria"/>
</dbReference>
<dbReference type="InterPro" id="IPR006162">
    <property type="entry name" value="Ppantetheine_attach_site"/>
</dbReference>
<evidence type="ECO:0000256" key="28">
    <source>
        <dbReference type="ARBA" id="ARBA00047953"/>
    </source>
</evidence>
<comment type="catalytic activity">
    <reaction evidence="23">
        <text>tetradecanoyl-[ACP] + malonyl-[ACP] + H(+) = 3-oxohexadecanoyl-[ACP] + holo-[ACP] + CO2</text>
        <dbReference type="Rhea" id="RHEA:41900"/>
        <dbReference type="Rhea" id="RHEA-COMP:9623"/>
        <dbReference type="Rhea" id="RHEA-COMP:9648"/>
        <dbReference type="Rhea" id="RHEA-COMP:9649"/>
        <dbReference type="Rhea" id="RHEA-COMP:9685"/>
        <dbReference type="ChEBI" id="CHEBI:15378"/>
        <dbReference type="ChEBI" id="CHEBI:16526"/>
        <dbReference type="ChEBI" id="CHEBI:64479"/>
        <dbReference type="ChEBI" id="CHEBI:78449"/>
        <dbReference type="ChEBI" id="CHEBI:78477"/>
        <dbReference type="ChEBI" id="CHEBI:78478"/>
    </reaction>
    <physiologicalReaction direction="left-to-right" evidence="23">
        <dbReference type="Rhea" id="RHEA:41901"/>
    </physiologicalReaction>
</comment>
<dbReference type="InterPro" id="IPR029058">
    <property type="entry name" value="AB_hydrolase_fold"/>
</dbReference>
<evidence type="ECO:0000256" key="12">
    <source>
        <dbReference type="ARBA" id="ARBA00023388"/>
    </source>
</evidence>
<keyword evidence="4" id="KW-0808">Transferase</keyword>
<dbReference type="GO" id="GO:0016297">
    <property type="term" value="F:fatty acyl-[ACP] hydrolase activity"/>
    <property type="evidence" value="ECO:0007669"/>
    <property type="project" value="UniProtKB-EC"/>
</dbReference>
<comment type="catalytic activity">
    <reaction evidence="21">
        <text>a (3R)-hydroxyacyl-[ACP] + NADP(+) = a 3-oxoacyl-[ACP] + NADPH + H(+)</text>
        <dbReference type="Rhea" id="RHEA:17397"/>
        <dbReference type="Rhea" id="RHEA-COMP:9916"/>
        <dbReference type="Rhea" id="RHEA-COMP:9945"/>
        <dbReference type="ChEBI" id="CHEBI:15378"/>
        <dbReference type="ChEBI" id="CHEBI:57783"/>
        <dbReference type="ChEBI" id="CHEBI:58349"/>
        <dbReference type="ChEBI" id="CHEBI:78776"/>
        <dbReference type="ChEBI" id="CHEBI:78827"/>
        <dbReference type="EC" id="1.1.1.100"/>
    </reaction>
    <physiologicalReaction direction="right-to-left" evidence="21">
        <dbReference type="Rhea" id="RHEA:17399"/>
    </physiologicalReaction>
</comment>
<dbReference type="Pfam" id="PF22621">
    <property type="entry name" value="CurL-like_PKS_C"/>
    <property type="match status" value="1"/>
</dbReference>
<keyword evidence="7" id="KW-0456">Lyase</keyword>
<comment type="catalytic activity">
    <reaction evidence="10">
        <text>(3R)-hydroxydodecanoyl-[ACP] = (2E)-dodecenoyl-[ACP] + H2O</text>
        <dbReference type="Rhea" id="RHEA:41876"/>
        <dbReference type="Rhea" id="RHEA-COMP:9642"/>
        <dbReference type="Rhea" id="RHEA-COMP:9643"/>
        <dbReference type="ChEBI" id="CHEBI:15377"/>
        <dbReference type="ChEBI" id="CHEBI:78470"/>
        <dbReference type="ChEBI" id="CHEBI:78472"/>
    </reaction>
    <physiologicalReaction direction="left-to-right" evidence="10">
        <dbReference type="Rhea" id="RHEA:41877"/>
    </physiologicalReaction>
</comment>
<comment type="pathway">
    <text evidence="1">Lipid metabolism.</text>
</comment>
<dbReference type="Pfam" id="PF00975">
    <property type="entry name" value="Thioesterase"/>
    <property type="match status" value="1"/>
</dbReference>
<comment type="catalytic activity">
    <reaction evidence="45">
        <text>3-oxooctanoyl-[ACP] + NADPH + H(+) = (3R)-hydroxyoctanoyl-[ACP] + NADP(+)</text>
        <dbReference type="Rhea" id="RHEA:41840"/>
        <dbReference type="Rhea" id="RHEA-COMP:9633"/>
        <dbReference type="Rhea" id="RHEA-COMP:9634"/>
        <dbReference type="ChEBI" id="CHEBI:15378"/>
        <dbReference type="ChEBI" id="CHEBI:57783"/>
        <dbReference type="ChEBI" id="CHEBI:58349"/>
        <dbReference type="ChEBI" id="CHEBI:78460"/>
        <dbReference type="ChEBI" id="CHEBI:78461"/>
    </reaction>
    <physiologicalReaction direction="left-to-right" evidence="45">
        <dbReference type="Rhea" id="RHEA:41841"/>
    </physiologicalReaction>
</comment>
<dbReference type="GO" id="GO:0004316">
    <property type="term" value="F:3-oxoacyl-[acyl-carrier-protein] reductase (NADPH) activity"/>
    <property type="evidence" value="ECO:0007669"/>
    <property type="project" value="UniProtKB-EC"/>
</dbReference>
<dbReference type="Gene3D" id="3.40.50.720">
    <property type="entry name" value="NAD(P)-binding Rossmann-like Domain"/>
    <property type="match status" value="1"/>
</dbReference>
<dbReference type="SUPFAM" id="SSF51735">
    <property type="entry name" value="NAD(P)-binding Rossmann-fold domains"/>
    <property type="match status" value="1"/>
</dbReference>
<evidence type="ECO:0000256" key="30">
    <source>
        <dbReference type="ARBA" id="ARBA00048051"/>
    </source>
</evidence>
<dbReference type="GO" id="GO:0006633">
    <property type="term" value="P:fatty acid biosynthetic process"/>
    <property type="evidence" value="ECO:0007669"/>
    <property type="project" value="InterPro"/>
</dbReference>
<dbReference type="SUPFAM" id="SSF53901">
    <property type="entry name" value="Thiolase-like"/>
    <property type="match status" value="1"/>
</dbReference>
<dbReference type="eggNOG" id="COG3321">
    <property type="taxonomic scope" value="Bacteria"/>
</dbReference>
<comment type="catalytic activity">
    <reaction evidence="15">
        <text>(3R)-hydroxyoctadecanoyl-[ACP] = (2E)-octadecenoyl-[ACP] + H2O</text>
        <dbReference type="Rhea" id="RHEA:41924"/>
        <dbReference type="Rhea" id="RHEA-COMP:9654"/>
        <dbReference type="Rhea" id="RHEA-COMP:9655"/>
        <dbReference type="ChEBI" id="CHEBI:15377"/>
        <dbReference type="ChEBI" id="CHEBI:78488"/>
        <dbReference type="ChEBI" id="CHEBI:78489"/>
    </reaction>
    <physiologicalReaction direction="left-to-right" evidence="15">
        <dbReference type="Rhea" id="RHEA:41925"/>
    </physiologicalReaction>
</comment>